<organism evidence="1">
    <name type="scientific">marine sediment metagenome</name>
    <dbReference type="NCBI Taxonomy" id="412755"/>
    <lineage>
        <taxon>unclassified sequences</taxon>
        <taxon>metagenomes</taxon>
        <taxon>ecological metagenomes</taxon>
    </lineage>
</organism>
<proteinExistence type="predicted"/>
<dbReference type="Gene3D" id="3.40.50.1100">
    <property type="match status" value="1"/>
</dbReference>
<protein>
    <recommendedName>
        <fullName evidence="2">Tryptophan synthase beta chain-like PALP domain-containing protein</fullName>
    </recommendedName>
</protein>
<name>X1A3E9_9ZZZZ</name>
<dbReference type="PANTHER" id="PTHR10314">
    <property type="entry name" value="CYSTATHIONINE BETA-SYNTHASE"/>
    <property type="match status" value="1"/>
</dbReference>
<dbReference type="SUPFAM" id="SSF53686">
    <property type="entry name" value="Tryptophan synthase beta subunit-like PLP-dependent enzymes"/>
    <property type="match status" value="1"/>
</dbReference>
<gene>
    <name evidence="1" type="ORF">S01H4_19145</name>
</gene>
<comment type="caution">
    <text evidence="1">The sequence shown here is derived from an EMBL/GenBank/DDBJ whole genome shotgun (WGS) entry which is preliminary data.</text>
</comment>
<accession>X1A3E9</accession>
<reference evidence="1" key="1">
    <citation type="journal article" date="2014" name="Front. Microbiol.">
        <title>High frequency of phylogenetically diverse reductive dehalogenase-homologous genes in deep subseafloor sedimentary metagenomes.</title>
        <authorList>
            <person name="Kawai M."/>
            <person name="Futagami T."/>
            <person name="Toyoda A."/>
            <person name="Takaki Y."/>
            <person name="Nishi S."/>
            <person name="Hori S."/>
            <person name="Arai W."/>
            <person name="Tsubouchi T."/>
            <person name="Morono Y."/>
            <person name="Uchiyama I."/>
            <person name="Ito T."/>
            <person name="Fujiyama A."/>
            <person name="Inagaki F."/>
            <person name="Takami H."/>
        </authorList>
    </citation>
    <scope>NUCLEOTIDE SEQUENCE</scope>
    <source>
        <strain evidence="1">Expedition CK06-06</strain>
    </source>
</reference>
<dbReference type="InterPro" id="IPR050214">
    <property type="entry name" value="Cys_Synth/Cystath_Beta-Synth"/>
</dbReference>
<feature type="non-terminal residue" evidence="1">
    <location>
        <position position="1"/>
    </location>
</feature>
<dbReference type="InterPro" id="IPR036052">
    <property type="entry name" value="TrpB-like_PALP_sf"/>
</dbReference>
<dbReference type="AlphaFoldDB" id="X1A3E9"/>
<sequence>TPDFIPYVLQEAVDKAFYDELIPIAGTDGIAWSRKLAQKEGILTGISGGATFAVALQIAERAAPGSVILCMLPDTGERYLSSPLFEDVSEDMSEEEVALSNSTPGYRLT</sequence>
<evidence type="ECO:0008006" key="2">
    <source>
        <dbReference type="Google" id="ProtNLM"/>
    </source>
</evidence>
<dbReference type="EMBL" id="BART01008519">
    <property type="protein sequence ID" value="GAG54766.1"/>
    <property type="molecule type" value="Genomic_DNA"/>
</dbReference>
<evidence type="ECO:0000313" key="1">
    <source>
        <dbReference type="EMBL" id="GAG54766.1"/>
    </source>
</evidence>